<sequence>MSGFLRKANVEPSPGYDAADRWTRLGGPAVRFAVEWRGSVLDVSMEAQPVSGADAALIHGGGFGSRSVLKVRPEIWVEDMAVTYTPIPPGPGGAAANRSILVVCVALSAAVIFKTHYQNIGV</sequence>
<comment type="caution">
    <text evidence="1">The sequence shown here is derived from an EMBL/GenBank/DDBJ whole genome shotgun (WGS) entry which is preliminary data.</text>
</comment>
<protein>
    <submittedName>
        <fullName evidence="1">Uncharacterized protein</fullName>
    </submittedName>
</protein>
<dbReference type="EMBL" id="JAPTSV010000002">
    <property type="protein sequence ID" value="KAJ1530249.1"/>
    <property type="molecule type" value="Genomic_DNA"/>
</dbReference>
<dbReference type="Proteomes" id="UP001075354">
    <property type="component" value="Chromosome 2"/>
</dbReference>
<evidence type="ECO:0000313" key="1">
    <source>
        <dbReference type="EMBL" id="KAJ1530249.1"/>
    </source>
</evidence>
<name>A0AAV7Y1W8_9NEOP</name>
<organism evidence="1 2">
    <name type="scientific">Megalurothrips usitatus</name>
    <name type="common">bean blossom thrips</name>
    <dbReference type="NCBI Taxonomy" id="439358"/>
    <lineage>
        <taxon>Eukaryota</taxon>
        <taxon>Metazoa</taxon>
        <taxon>Ecdysozoa</taxon>
        <taxon>Arthropoda</taxon>
        <taxon>Hexapoda</taxon>
        <taxon>Insecta</taxon>
        <taxon>Pterygota</taxon>
        <taxon>Neoptera</taxon>
        <taxon>Paraneoptera</taxon>
        <taxon>Thysanoptera</taxon>
        <taxon>Terebrantia</taxon>
        <taxon>Thripoidea</taxon>
        <taxon>Thripidae</taxon>
        <taxon>Megalurothrips</taxon>
    </lineage>
</organism>
<evidence type="ECO:0000313" key="2">
    <source>
        <dbReference type="Proteomes" id="UP001075354"/>
    </source>
</evidence>
<accession>A0AAV7Y1W8</accession>
<proteinExistence type="predicted"/>
<keyword evidence="2" id="KW-1185">Reference proteome</keyword>
<dbReference type="AlphaFoldDB" id="A0AAV7Y1W8"/>
<reference evidence="1" key="1">
    <citation type="submission" date="2022-12" db="EMBL/GenBank/DDBJ databases">
        <title>Chromosome-level genome assembly of the bean flower thrips Megalurothrips usitatus.</title>
        <authorList>
            <person name="Ma L."/>
            <person name="Liu Q."/>
            <person name="Li H."/>
            <person name="Cai W."/>
        </authorList>
    </citation>
    <scope>NUCLEOTIDE SEQUENCE</scope>
    <source>
        <strain evidence="1">Cailab_2022a</strain>
    </source>
</reference>
<gene>
    <name evidence="1" type="ORF">ONE63_005172</name>
</gene>